<dbReference type="SUPFAM" id="SSF160935">
    <property type="entry name" value="VPA0735-like"/>
    <property type="match status" value="1"/>
</dbReference>
<accession>A0ABP7GIS1</accession>
<sequence length="219" mass="23491">MNRIILRYATPIVIIILLIFAWVISRRLETGRQDVIPLVVAGVIVWVVGTAVFIWFWPRITVGGFKRAILRRGLGGGPIPVNTLYAVPGTATPDSAGGSLMATGAEDLLYVGGWLDLREGAQVLHTPELTGRYYSVQLTDPATSANFAYVGTRATGSAAGDYLLTGPRWTGTVPDGMTRIAAPGTQALVIGRVFAADEADLAEAYALAQQLRLSPLRQR</sequence>
<keyword evidence="1" id="KW-0472">Membrane</keyword>
<dbReference type="Proteomes" id="UP001500540">
    <property type="component" value="Unassembled WGS sequence"/>
</dbReference>
<evidence type="ECO:0000313" key="4">
    <source>
        <dbReference type="Proteomes" id="UP001500540"/>
    </source>
</evidence>
<feature type="transmembrane region" description="Helical" evidence="1">
    <location>
        <begin position="5"/>
        <end position="24"/>
    </location>
</feature>
<evidence type="ECO:0000313" key="3">
    <source>
        <dbReference type="EMBL" id="GAA3765177.1"/>
    </source>
</evidence>
<evidence type="ECO:0000256" key="1">
    <source>
        <dbReference type="SAM" id="Phobius"/>
    </source>
</evidence>
<name>A0ABP7GIS1_9MICO</name>
<dbReference type="Pfam" id="PF06863">
    <property type="entry name" value="DUF1254"/>
    <property type="match status" value="1"/>
</dbReference>
<protein>
    <recommendedName>
        <fullName evidence="2">DUF1254 domain-containing protein</fullName>
    </recommendedName>
</protein>
<comment type="caution">
    <text evidence="3">The sequence shown here is derived from an EMBL/GenBank/DDBJ whole genome shotgun (WGS) entry which is preliminary data.</text>
</comment>
<keyword evidence="1" id="KW-1133">Transmembrane helix</keyword>
<proteinExistence type="predicted"/>
<dbReference type="InterPro" id="IPR010679">
    <property type="entry name" value="DUF1254"/>
</dbReference>
<organism evidence="3 4">
    <name type="scientific">Microbacterium kribbense</name>
    <dbReference type="NCBI Taxonomy" id="433645"/>
    <lineage>
        <taxon>Bacteria</taxon>
        <taxon>Bacillati</taxon>
        <taxon>Actinomycetota</taxon>
        <taxon>Actinomycetes</taxon>
        <taxon>Micrococcales</taxon>
        <taxon>Microbacteriaceae</taxon>
        <taxon>Microbacterium</taxon>
    </lineage>
</organism>
<gene>
    <name evidence="3" type="ORF">GCM10022240_16770</name>
</gene>
<dbReference type="PANTHER" id="PTHR36509">
    <property type="entry name" value="BLL3101 PROTEIN"/>
    <property type="match status" value="1"/>
</dbReference>
<dbReference type="InterPro" id="IPR037050">
    <property type="entry name" value="DUF1254_sf"/>
</dbReference>
<dbReference type="Gene3D" id="2.60.40.1610">
    <property type="entry name" value="Domain of unknown function DUF1254"/>
    <property type="match status" value="1"/>
</dbReference>
<feature type="domain" description="DUF1254" evidence="2">
    <location>
        <begin position="81"/>
        <end position="215"/>
    </location>
</feature>
<dbReference type="EMBL" id="BAABAF010000006">
    <property type="protein sequence ID" value="GAA3765177.1"/>
    <property type="molecule type" value="Genomic_DNA"/>
</dbReference>
<dbReference type="PANTHER" id="PTHR36509:SF2">
    <property type="entry name" value="BLL3101 PROTEIN"/>
    <property type="match status" value="1"/>
</dbReference>
<feature type="transmembrane region" description="Helical" evidence="1">
    <location>
        <begin position="36"/>
        <end position="57"/>
    </location>
</feature>
<keyword evidence="4" id="KW-1185">Reference proteome</keyword>
<keyword evidence="1" id="KW-0812">Transmembrane</keyword>
<evidence type="ECO:0000259" key="2">
    <source>
        <dbReference type="Pfam" id="PF06863"/>
    </source>
</evidence>
<reference evidence="4" key="1">
    <citation type="journal article" date="2019" name="Int. J. Syst. Evol. Microbiol.">
        <title>The Global Catalogue of Microorganisms (GCM) 10K type strain sequencing project: providing services to taxonomists for standard genome sequencing and annotation.</title>
        <authorList>
            <consortium name="The Broad Institute Genomics Platform"/>
            <consortium name="The Broad Institute Genome Sequencing Center for Infectious Disease"/>
            <person name="Wu L."/>
            <person name="Ma J."/>
        </authorList>
    </citation>
    <scope>NUCLEOTIDE SEQUENCE [LARGE SCALE GENOMIC DNA]</scope>
    <source>
        <strain evidence="4">JCM 16950</strain>
    </source>
</reference>
<dbReference type="RefSeq" id="WP_344782508.1">
    <property type="nucleotide sequence ID" value="NZ_BAABAF010000006.1"/>
</dbReference>